<dbReference type="InterPro" id="IPR031709">
    <property type="entry name" value="PutAbiC"/>
</dbReference>
<keyword evidence="3" id="KW-1185">Reference proteome</keyword>
<organism evidence="2 3">
    <name type="scientific">Rhodoferax mekongensis</name>
    <dbReference type="NCBI Taxonomy" id="3068341"/>
    <lineage>
        <taxon>Bacteria</taxon>
        <taxon>Pseudomonadati</taxon>
        <taxon>Pseudomonadota</taxon>
        <taxon>Betaproteobacteria</taxon>
        <taxon>Burkholderiales</taxon>
        <taxon>Comamonadaceae</taxon>
        <taxon>Rhodoferax</taxon>
    </lineage>
</organism>
<keyword evidence="1" id="KW-0472">Membrane</keyword>
<name>A0ABZ0B3I7_9BURK</name>
<accession>A0ABZ0B3I7</accession>
<reference evidence="2 3" key="1">
    <citation type="submission" date="2023-08" db="EMBL/GenBank/DDBJ databases">
        <title>Rhodoferax potami sp. nov. and Rhodoferax mekongensis sp. nov., isolated from the Mekong River in Thailand.</title>
        <authorList>
            <person name="Kitikhun S."/>
            <person name="Charoenyingcharoen P."/>
            <person name="Siriarchawattana P."/>
            <person name="Likhitrattanapisal S."/>
            <person name="Nilsakha T."/>
            <person name="Chanpet A."/>
            <person name="Rattanawaree P."/>
            <person name="Ingsriswang S."/>
        </authorList>
    </citation>
    <scope>NUCLEOTIDE SEQUENCE [LARGE SCALE GENOMIC DNA]</scope>
    <source>
        <strain evidence="2 3">TBRC 17307</strain>
    </source>
</reference>
<evidence type="ECO:0000256" key="1">
    <source>
        <dbReference type="SAM" id="Phobius"/>
    </source>
</evidence>
<feature type="transmembrane region" description="Helical" evidence="1">
    <location>
        <begin position="20"/>
        <end position="38"/>
    </location>
</feature>
<sequence>MTKTGSSSDAGNDLLNQGYLIAAAVVVCVAIIVGSFIWRFHSFDFSASTEHWGQFGDFVGGLVNPLIGVATVLLVLINIRIQQKELKASLEQIKHANVLNAKQSFEQSLFAWLGTYRQLVDNIQDEDGTTGKLTLAAWHRKNFASDTPSPSHQSSIATIAKTIERGDYLEGKMDLQTKVDLFIEASKGYEKIFESKRSDLDAVFRTLYRLFLWIDTSTLSNADKRHYTSLVRAQLSWIEMVYLVFNGLTSQGENFAVLCNRYALFDNLAVNKERVLEIIKCDIPNLNKVDLKTMTGFQHWPYDESAFSSDVAWTKLENAAT</sequence>
<proteinExistence type="predicted"/>
<gene>
    <name evidence="2" type="ORF">RAN89_08650</name>
</gene>
<evidence type="ECO:0000313" key="3">
    <source>
        <dbReference type="Proteomes" id="UP001302257"/>
    </source>
</evidence>
<feature type="transmembrane region" description="Helical" evidence="1">
    <location>
        <begin position="58"/>
        <end position="79"/>
    </location>
</feature>
<dbReference type="Pfam" id="PF16872">
    <property type="entry name" value="putAbiC"/>
    <property type="match status" value="1"/>
</dbReference>
<keyword evidence="1" id="KW-1133">Transmembrane helix</keyword>
<dbReference type="Proteomes" id="UP001302257">
    <property type="component" value="Chromosome"/>
</dbReference>
<evidence type="ECO:0000313" key="2">
    <source>
        <dbReference type="EMBL" id="WNO06479.1"/>
    </source>
</evidence>
<dbReference type="RefSeq" id="WP_313869178.1">
    <property type="nucleotide sequence ID" value="NZ_CP132507.1"/>
</dbReference>
<protein>
    <submittedName>
        <fullName evidence="2">Phage abortive infection protein</fullName>
    </submittedName>
</protein>
<keyword evidence="1" id="KW-0812">Transmembrane</keyword>
<dbReference type="EMBL" id="CP132507">
    <property type="protein sequence ID" value="WNO06479.1"/>
    <property type="molecule type" value="Genomic_DNA"/>
</dbReference>